<dbReference type="Pfam" id="PF00169">
    <property type="entry name" value="PH"/>
    <property type="match status" value="1"/>
</dbReference>
<accession>A0A8E0RMS4</accession>
<proteinExistence type="predicted"/>
<dbReference type="Gene3D" id="2.30.29.30">
    <property type="entry name" value="Pleckstrin-homology domain (PH domain)/Phosphotyrosine-binding domain (PTB)"/>
    <property type="match status" value="1"/>
</dbReference>
<dbReference type="InterPro" id="IPR001849">
    <property type="entry name" value="PH_domain"/>
</dbReference>
<feature type="compositionally biased region" description="Polar residues" evidence="2">
    <location>
        <begin position="153"/>
        <end position="165"/>
    </location>
</feature>
<dbReference type="Proteomes" id="UP000728185">
    <property type="component" value="Unassembled WGS sequence"/>
</dbReference>
<dbReference type="SMART" id="SM00233">
    <property type="entry name" value="PH"/>
    <property type="match status" value="1"/>
</dbReference>
<dbReference type="AlphaFoldDB" id="A0A8E0RMS4"/>
<comment type="caution">
    <text evidence="4">The sequence shown here is derived from an EMBL/GenBank/DDBJ whole genome shotgun (WGS) entry which is preliminary data.</text>
</comment>
<evidence type="ECO:0000259" key="3">
    <source>
        <dbReference type="PROSITE" id="PS50003"/>
    </source>
</evidence>
<dbReference type="PANTHER" id="PTHR22903">
    <property type="entry name" value="PLEKHH PROTEIN"/>
    <property type="match status" value="1"/>
</dbReference>
<reference evidence="4" key="1">
    <citation type="submission" date="2019-05" db="EMBL/GenBank/DDBJ databases">
        <title>Annotation for the trematode Fasciolopsis buski.</title>
        <authorList>
            <person name="Choi Y.-J."/>
        </authorList>
    </citation>
    <scope>NUCLEOTIDE SEQUENCE</scope>
    <source>
        <strain evidence="4">HT</strain>
        <tissue evidence="4">Whole worm</tissue>
    </source>
</reference>
<keyword evidence="5" id="KW-1185">Reference proteome</keyword>
<gene>
    <name evidence="4" type="ORF">FBUS_10953</name>
</gene>
<dbReference type="PROSITE" id="PS50003">
    <property type="entry name" value="PH_DOMAIN"/>
    <property type="match status" value="1"/>
</dbReference>
<protein>
    <recommendedName>
        <fullName evidence="3">PH domain-containing protein</fullName>
    </recommendedName>
</protein>
<evidence type="ECO:0000313" key="4">
    <source>
        <dbReference type="EMBL" id="KAA0186526.1"/>
    </source>
</evidence>
<organism evidence="4 5">
    <name type="scientific">Fasciolopsis buskii</name>
    <dbReference type="NCBI Taxonomy" id="27845"/>
    <lineage>
        <taxon>Eukaryota</taxon>
        <taxon>Metazoa</taxon>
        <taxon>Spiralia</taxon>
        <taxon>Lophotrochozoa</taxon>
        <taxon>Platyhelminthes</taxon>
        <taxon>Trematoda</taxon>
        <taxon>Digenea</taxon>
        <taxon>Plagiorchiida</taxon>
        <taxon>Echinostomata</taxon>
        <taxon>Echinostomatoidea</taxon>
        <taxon>Fasciolidae</taxon>
        <taxon>Fasciolopsis</taxon>
    </lineage>
</organism>
<feature type="domain" description="PH" evidence="3">
    <location>
        <begin position="7"/>
        <end position="101"/>
    </location>
</feature>
<evidence type="ECO:0000313" key="5">
    <source>
        <dbReference type="Proteomes" id="UP000728185"/>
    </source>
</evidence>
<sequence length="334" mass="37286">MSEANSLEEISGYLLKWTNIIKGYQKRWFLVKNGLLSYYRNPESVGRRCRGTFDLSHAVLNAPDNQTSFIITEITGRRHHLKAMSSDDKARWIQILSSVIEKSRSGADVESDTYSEDSHFPPNFGSRSSRGGTGRQRRFFRNRLRNGQRLSFRHSSSPNLPQGNDVTYEDISGTASPTNSQNTKLSADATVRLAHGPRTLSDPVRFSVTSAVFSSSDGSTIVPKTDAAFPHSSNRIRRSSASTELTALLELVSSVETFRHRLNEHTSLVCTQLSAIENLLSTPGIDQIFTDLAENHKNPDDLKILGTTEAKQLTSRLLLMVKENRNSVKDFHSV</sequence>
<feature type="region of interest" description="Disordered" evidence="2">
    <location>
        <begin position="107"/>
        <end position="185"/>
    </location>
</feature>
<feature type="compositionally biased region" description="Polar residues" evidence="2">
    <location>
        <begin position="173"/>
        <end position="185"/>
    </location>
</feature>
<name>A0A8E0RMS4_9TREM</name>
<dbReference type="OrthoDB" id="1854502at2759"/>
<dbReference type="SUPFAM" id="SSF50729">
    <property type="entry name" value="PH domain-like"/>
    <property type="match status" value="1"/>
</dbReference>
<keyword evidence="1" id="KW-0677">Repeat</keyword>
<evidence type="ECO:0000256" key="1">
    <source>
        <dbReference type="ARBA" id="ARBA00022737"/>
    </source>
</evidence>
<feature type="compositionally biased region" description="Basic residues" evidence="2">
    <location>
        <begin position="135"/>
        <end position="146"/>
    </location>
</feature>
<evidence type="ECO:0000256" key="2">
    <source>
        <dbReference type="SAM" id="MobiDB-lite"/>
    </source>
</evidence>
<dbReference type="PANTHER" id="PTHR22903:SF8">
    <property type="entry name" value="MAX-1A"/>
    <property type="match status" value="1"/>
</dbReference>
<dbReference type="EMBL" id="LUCM01009703">
    <property type="protein sequence ID" value="KAA0186526.1"/>
    <property type="molecule type" value="Genomic_DNA"/>
</dbReference>
<dbReference type="InterPro" id="IPR011993">
    <property type="entry name" value="PH-like_dom_sf"/>
</dbReference>